<feature type="compositionally biased region" description="Polar residues" evidence="1">
    <location>
        <begin position="376"/>
        <end position="385"/>
    </location>
</feature>
<gene>
    <name evidence="2" type="ORF">V5O48_015653</name>
</gene>
<evidence type="ECO:0000313" key="3">
    <source>
        <dbReference type="Proteomes" id="UP001465976"/>
    </source>
</evidence>
<protein>
    <submittedName>
        <fullName evidence="2">Uncharacterized protein</fullName>
    </submittedName>
</protein>
<name>A0ABR3ETZ0_9AGAR</name>
<feature type="region of interest" description="Disordered" evidence="1">
    <location>
        <begin position="174"/>
        <end position="218"/>
    </location>
</feature>
<keyword evidence="3" id="KW-1185">Reference proteome</keyword>
<organism evidence="2 3">
    <name type="scientific">Marasmius crinis-equi</name>
    <dbReference type="NCBI Taxonomy" id="585013"/>
    <lineage>
        <taxon>Eukaryota</taxon>
        <taxon>Fungi</taxon>
        <taxon>Dikarya</taxon>
        <taxon>Basidiomycota</taxon>
        <taxon>Agaricomycotina</taxon>
        <taxon>Agaricomycetes</taxon>
        <taxon>Agaricomycetidae</taxon>
        <taxon>Agaricales</taxon>
        <taxon>Marasmiineae</taxon>
        <taxon>Marasmiaceae</taxon>
        <taxon>Marasmius</taxon>
    </lineage>
</organism>
<feature type="compositionally biased region" description="Acidic residues" evidence="1">
    <location>
        <begin position="398"/>
        <end position="417"/>
    </location>
</feature>
<feature type="compositionally biased region" description="Basic and acidic residues" evidence="1">
    <location>
        <begin position="199"/>
        <end position="217"/>
    </location>
</feature>
<dbReference type="EMBL" id="JBAHYK010001922">
    <property type="protein sequence ID" value="KAL0566360.1"/>
    <property type="molecule type" value="Genomic_DNA"/>
</dbReference>
<evidence type="ECO:0000256" key="1">
    <source>
        <dbReference type="SAM" id="MobiDB-lite"/>
    </source>
</evidence>
<sequence length="434" mass="47739">MATPAYLPESMNTPLLNSRVEALYPHLEAIIKNMKKSALTNVELGKDFVKRLDRRGRNYGFADNAGRVFSTNVFGEIVGTNHGTSLGATGTHYWGSDPSKPVPITDHTKVKHQIVIGVPSFAPQSIVDDFADQIVFYYVKLILRHSVPNATDKDDPDLITLTLGQVYTVLKEDDNASKGNKGKGKDKESTQRKMKKRKAAEVEDNHVEPTPDIDLPREPSLLRPLADHELPSPARVRVGAEYPPNVFADYGGPLFQQRIARARQPDICAEDNTVIPIFKSWDQLRVGTLIMANINIVVWVIVSKNKQGKEEKKKIYHVIVKSLRVLGKSDVPVTKPAPNLTDVPPVHGAEEVHDNAANTLTSPVLPSLPTAPLQPGPSSSASTIFDSHKEDDYNMNFEGEEATDSLEDGGPVDEDIEPPVMTAGPSKKAKKSRR</sequence>
<comment type="caution">
    <text evidence="2">The sequence shown here is derived from an EMBL/GenBank/DDBJ whole genome shotgun (WGS) entry which is preliminary data.</text>
</comment>
<accession>A0ABR3ETZ0</accession>
<reference evidence="2 3" key="1">
    <citation type="submission" date="2024-02" db="EMBL/GenBank/DDBJ databases">
        <title>A draft genome for the cacao thread blight pathogen Marasmius crinis-equi.</title>
        <authorList>
            <person name="Cohen S.P."/>
            <person name="Baruah I.K."/>
            <person name="Amoako-Attah I."/>
            <person name="Bukari Y."/>
            <person name="Meinhardt L.W."/>
            <person name="Bailey B.A."/>
        </authorList>
    </citation>
    <scope>NUCLEOTIDE SEQUENCE [LARGE SCALE GENOMIC DNA]</scope>
    <source>
        <strain evidence="2 3">GH-76</strain>
    </source>
</reference>
<evidence type="ECO:0000313" key="2">
    <source>
        <dbReference type="EMBL" id="KAL0566360.1"/>
    </source>
</evidence>
<feature type="region of interest" description="Disordered" evidence="1">
    <location>
        <begin position="360"/>
        <end position="434"/>
    </location>
</feature>
<proteinExistence type="predicted"/>
<dbReference type="Proteomes" id="UP001465976">
    <property type="component" value="Unassembled WGS sequence"/>
</dbReference>